<dbReference type="EMBL" id="PDXB01000043">
    <property type="protein sequence ID" value="RYN19381.1"/>
    <property type="molecule type" value="Genomic_DNA"/>
</dbReference>
<dbReference type="Proteomes" id="UP000292340">
    <property type="component" value="Unassembled WGS sequence"/>
</dbReference>
<dbReference type="GO" id="GO:0000444">
    <property type="term" value="C:MIS12/MIND type complex"/>
    <property type="evidence" value="ECO:0007669"/>
    <property type="project" value="TreeGrafter"/>
</dbReference>
<dbReference type="PANTHER" id="PTHR31749:SF3">
    <property type="entry name" value="KINETOCHORE-ASSOCIATED PROTEIN NSL1 HOMOLOG"/>
    <property type="match status" value="1"/>
</dbReference>
<dbReference type="Pfam" id="PF08641">
    <property type="entry name" value="Mis14"/>
    <property type="match status" value="1"/>
</dbReference>
<feature type="compositionally biased region" description="Acidic residues" evidence="1">
    <location>
        <begin position="185"/>
        <end position="194"/>
    </location>
</feature>
<accession>A0AB37W3B4</accession>
<feature type="region of interest" description="Disordered" evidence="1">
    <location>
        <begin position="173"/>
        <end position="195"/>
    </location>
</feature>
<reference evidence="2" key="2">
    <citation type="journal article" date="2019" name="bioRxiv">
        <title>Genomics, evolutionary history and diagnostics of the Alternaria alternata species group including apple and Asian pear pathotypes.</title>
        <authorList>
            <person name="Armitage A.D."/>
            <person name="Cockerton H.M."/>
            <person name="Sreenivasaprasad S."/>
            <person name="Woodhall J.W."/>
            <person name="Lane C.R."/>
            <person name="Harrison R.J."/>
            <person name="Clarkson J.P."/>
        </authorList>
    </citation>
    <scope>NUCLEOTIDE SEQUENCE</scope>
    <source>
        <strain evidence="2">FERA 1164</strain>
        <strain evidence="3">FERA 635</strain>
    </source>
</reference>
<comment type="caution">
    <text evidence="2">The sequence shown here is derived from an EMBL/GenBank/DDBJ whole genome shotgun (WGS) entry which is preliminary data.</text>
</comment>
<sequence>MEHRKIELQSPSDLTYLTNQIRTAARQKLDLHLPPVPSTDETANAPDELRRSVEDLVEIFVAQVLQGMRQNISINGIDVVQSNSEDGVANGDRDRMDIDGGSGALNNGRGAESLVETVEYEAFDDKLRTQLSSTVARRDALIAKISQQRRTTPKVAAEEWIRSFEAESKMWREMQQAAHERQGGDDNDDDDDDGVLAGVDALERQEEVERNWEKAVLALQKLNKGLPETRARLERAGDVVGYLGGGKSKK</sequence>
<feature type="compositionally biased region" description="Basic and acidic residues" evidence="1">
    <location>
        <begin position="173"/>
        <end position="184"/>
    </location>
</feature>
<organism evidence="2 4">
    <name type="scientific">Alternaria tenuissima</name>
    <dbReference type="NCBI Taxonomy" id="119927"/>
    <lineage>
        <taxon>Eukaryota</taxon>
        <taxon>Fungi</taxon>
        <taxon>Dikarya</taxon>
        <taxon>Ascomycota</taxon>
        <taxon>Pezizomycotina</taxon>
        <taxon>Dothideomycetes</taxon>
        <taxon>Pleosporomycetidae</taxon>
        <taxon>Pleosporales</taxon>
        <taxon>Pleosporineae</taxon>
        <taxon>Pleosporaceae</taxon>
        <taxon>Alternaria</taxon>
        <taxon>Alternaria sect. Alternaria</taxon>
        <taxon>Alternaria alternata complex</taxon>
    </lineage>
</organism>
<evidence type="ECO:0000313" key="2">
    <source>
        <dbReference type="EMBL" id="RYN19381.1"/>
    </source>
</evidence>
<dbReference type="InterPro" id="IPR013950">
    <property type="entry name" value="Mis14/Nsl1"/>
</dbReference>
<evidence type="ECO:0000313" key="5">
    <source>
        <dbReference type="Proteomes" id="UP000293195"/>
    </source>
</evidence>
<name>A0AB37W3B4_9PLEO</name>
<dbReference type="GO" id="GO:0000070">
    <property type="term" value="P:mitotic sister chromatid segregation"/>
    <property type="evidence" value="ECO:0007669"/>
    <property type="project" value="InterPro"/>
</dbReference>
<proteinExistence type="predicted"/>
<protein>
    <recommendedName>
        <fullName evidence="6">Kinetochore protein mis14</fullName>
    </recommendedName>
</protein>
<evidence type="ECO:0000313" key="3">
    <source>
        <dbReference type="EMBL" id="RYN92089.1"/>
    </source>
</evidence>
<gene>
    <name evidence="2" type="ORF">AA0115_g10833</name>
    <name evidence="3" type="ORF">AA0119_g10335</name>
</gene>
<dbReference type="EMBL" id="PDXF01000063">
    <property type="protein sequence ID" value="RYN92089.1"/>
    <property type="molecule type" value="Genomic_DNA"/>
</dbReference>
<dbReference type="Proteomes" id="UP000293195">
    <property type="component" value="Unassembled WGS sequence"/>
</dbReference>
<dbReference type="AlphaFoldDB" id="A0AB37W3B4"/>
<evidence type="ECO:0000313" key="4">
    <source>
        <dbReference type="Proteomes" id="UP000292340"/>
    </source>
</evidence>
<evidence type="ECO:0008006" key="6">
    <source>
        <dbReference type="Google" id="ProtNLM"/>
    </source>
</evidence>
<dbReference type="PANTHER" id="PTHR31749">
    <property type="entry name" value="KINETOCHORE-ASSOCIATED PROTEIN NSL1 HOMOLOG"/>
    <property type="match status" value="1"/>
</dbReference>
<reference evidence="2" key="1">
    <citation type="submission" date="2017-10" db="EMBL/GenBank/DDBJ databases">
        <authorList>
            <person name="Armitage A.D."/>
            <person name="Barbara D.J."/>
            <person name="Woodhall J.W."/>
            <person name="Sreenivasaprasad S."/>
            <person name="Lane C.R."/>
            <person name="Clarkson J.P."/>
            <person name="Harrison R.J."/>
        </authorList>
    </citation>
    <scope>NUCLEOTIDE SEQUENCE</scope>
    <source>
        <strain evidence="2">FERA 1164</strain>
        <strain evidence="3">FERA 635</strain>
    </source>
</reference>
<keyword evidence="5" id="KW-1185">Reference proteome</keyword>
<evidence type="ECO:0000256" key="1">
    <source>
        <dbReference type="SAM" id="MobiDB-lite"/>
    </source>
</evidence>